<protein>
    <submittedName>
        <fullName evidence="3">Uncharacterized protein</fullName>
    </submittedName>
</protein>
<feature type="transmembrane region" description="Helical" evidence="2">
    <location>
        <begin position="194"/>
        <end position="213"/>
    </location>
</feature>
<organism evidence="3 4">
    <name type="scientific">Tritonibacter multivorans</name>
    <dbReference type="NCBI Taxonomy" id="928856"/>
    <lineage>
        <taxon>Bacteria</taxon>
        <taxon>Pseudomonadati</taxon>
        <taxon>Pseudomonadota</taxon>
        <taxon>Alphaproteobacteria</taxon>
        <taxon>Rhodobacterales</taxon>
        <taxon>Paracoccaceae</taxon>
        <taxon>Tritonibacter</taxon>
    </lineage>
</organism>
<evidence type="ECO:0000313" key="4">
    <source>
        <dbReference type="Proteomes" id="UP000052022"/>
    </source>
</evidence>
<keyword evidence="4" id="KW-1185">Reference proteome</keyword>
<keyword evidence="2" id="KW-1133">Transmembrane helix</keyword>
<proteinExistence type="predicted"/>
<dbReference type="RefSeq" id="WP_131727542.1">
    <property type="nucleotide sequence ID" value="NZ_JAQIPA010000016.1"/>
</dbReference>
<sequence length="299" mass="31637">MRPSRALGWEKVVFEMTPGGWRVFREIYLRIILSVLTVTAAMLMLQNSLNQLKLRSLAAEATSSRLQISAATIESAIVRAEALGLAMDEMAGLQDLLDRERARDASLAQIAIVSPIGVPILASGDALADMEPILRRVLSGREKTALVDAGEALFTGRVVFDSSNAVMGAVILTTPTELYLGRAYSAFGEMNRSYLIIFGLVAAVLIPFILFQFRGVSTAFRALDPACIGAAPPAGAGAADADVSAAIAEGDRQVAAAVAELAQMLRDSSPENPATEPQVNGVKTNNDPQTSGHVGRDIA</sequence>
<feature type="compositionally biased region" description="Polar residues" evidence="1">
    <location>
        <begin position="270"/>
        <end position="292"/>
    </location>
</feature>
<keyword evidence="2" id="KW-0812">Transmembrane</keyword>
<dbReference type="STRING" id="928856.SAMN04488049_1086"/>
<accession>A0A0P1GA77</accession>
<keyword evidence="2" id="KW-0472">Membrane</keyword>
<dbReference type="Proteomes" id="UP000052022">
    <property type="component" value="Unassembled WGS sequence"/>
</dbReference>
<evidence type="ECO:0000256" key="1">
    <source>
        <dbReference type="SAM" id="MobiDB-lite"/>
    </source>
</evidence>
<evidence type="ECO:0000256" key="2">
    <source>
        <dbReference type="SAM" id="Phobius"/>
    </source>
</evidence>
<feature type="region of interest" description="Disordered" evidence="1">
    <location>
        <begin position="266"/>
        <end position="299"/>
    </location>
</feature>
<feature type="transmembrane region" description="Helical" evidence="2">
    <location>
        <begin position="27"/>
        <end position="45"/>
    </location>
</feature>
<dbReference type="OrthoDB" id="7876632at2"/>
<evidence type="ECO:0000313" key="3">
    <source>
        <dbReference type="EMBL" id="CUH78348.1"/>
    </source>
</evidence>
<reference evidence="3 4" key="1">
    <citation type="submission" date="2015-09" db="EMBL/GenBank/DDBJ databases">
        <authorList>
            <consortium name="Swine Surveillance"/>
        </authorList>
    </citation>
    <scope>NUCLEOTIDE SEQUENCE [LARGE SCALE GENOMIC DNA]</scope>
    <source>
        <strain evidence="3 4">CECT 7557</strain>
    </source>
</reference>
<gene>
    <name evidence="3" type="ORF">TRM7557_01834</name>
</gene>
<name>A0A0P1GA77_9RHOB</name>
<dbReference type="EMBL" id="CYSD01000031">
    <property type="protein sequence ID" value="CUH78348.1"/>
    <property type="molecule type" value="Genomic_DNA"/>
</dbReference>
<dbReference type="AlphaFoldDB" id="A0A0P1GA77"/>